<feature type="transmembrane region" description="Helical" evidence="6">
    <location>
        <begin position="268"/>
        <end position="291"/>
    </location>
</feature>
<dbReference type="EMBL" id="WMBR01000002">
    <property type="protein sequence ID" value="MXP21782.1"/>
    <property type="molecule type" value="Genomic_DNA"/>
</dbReference>
<dbReference type="CDD" id="cd06579">
    <property type="entry name" value="TM_PBP1_transp_AraH_like"/>
    <property type="match status" value="1"/>
</dbReference>
<dbReference type="AlphaFoldDB" id="A0A6L7GQ93"/>
<dbReference type="GO" id="GO:0005886">
    <property type="term" value="C:plasma membrane"/>
    <property type="evidence" value="ECO:0007669"/>
    <property type="project" value="UniProtKB-SubCell"/>
</dbReference>
<feature type="transmembrane region" description="Helical" evidence="6">
    <location>
        <begin position="123"/>
        <end position="141"/>
    </location>
</feature>
<evidence type="ECO:0000256" key="4">
    <source>
        <dbReference type="ARBA" id="ARBA00022989"/>
    </source>
</evidence>
<organism evidence="7 8">
    <name type="scientific">Gordonia mangrovi</name>
    <dbReference type="NCBI Taxonomy" id="2665643"/>
    <lineage>
        <taxon>Bacteria</taxon>
        <taxon>Bacillati</taxon>
        <taxon>Actinomycetota</taxon>
        <taxon>Actinomycetes</taxon>
        <taxon>Mycobacteriales</taxon>
        <taxon>Gordoniaceae</taxon>
        <taxon>Gordonia</taxon>
    </lineage>
</organism>
<dbReference type="InterPro" id="IPR001851">
    <property type="entry name" value="ABC_transp_permease"/>
</dbReference>
<dbReference type="PANTHER" id="PTHR32196:SF19">
    <property type="entry name" value="GALACTOFURANOSE TRANSPORTER PERMEASE PROTEIN YTFT"/>
    <property type="match status" value="1"/>
</dbReference>
<name>A0A6L7GQ93_9ACTN</name>
<dbReference type="GO" id="GO:0022857">
    <property type="term" value="F:transmembrane transporter activity"/>
    <property type="evidence" value="ECO:0007669"/>
    <property type="project" value="InterPro"/>
</dbReference>
<evidence type="ECO:0000256" key="5">
    <source>
        <dbReference type="ARBA" id="ARBA00023136"/>
    </source>
</evidence>
<evidence type="ECO:0000256" key="3">
    <source>
        <dbReference type="ARBA" id="ARBA00022692"/>
    </source>
</evidence>
<evidence type="ECO:0000256" key="1">
    <source>
        <dbReference type="ARBA" id="ARBA00004651"/>
    </source>
</evidence>
<feature type="transmembrane region" description="Helical" evidence="6">
    <location>
        <begin position="297"/>
        <end position="319"/>
    </location>
</feature>
<feature type="transmembrane region" description="Helical" evidence="6">
    <location>
        <begin position="242"/>
        <end position="261"/>
    </location>
</feature>
<evidence type="ECO:0000313" key="8">
    <source>
        <dbReference type="Proteomes" id="UP000475545"/>
    </source>
</evidence>
<dbReference type="Proteomes" id="UP000475545">
    <property type="component" value="Unassembled WGS sequence"/>
</dbReference>
<keyword evidence="3 6" id="KW-0812">Transmembrane</keyword>
<keyword evidence="5 6" id="KW-0472">Membrane</keyword>
<proteinExistence type="predicted"/>
<dbReference type="Pfam" id="PF02653">
    <property type="entry name" value="BPD_transp_2"/>
    <property type="match status" value="1"/>
</dbReference>
<dbReference type="PANTHER" id="PTHR32196">
    <property type="entry name" value="ABC TRANSPORTER PERMEASE PROTEIN YPHD-RELATED-RELATED"/>
    <property type="match status" value="1"/>
</dbReference>
<feature type="transmembrane region" description="Helical" evidence="6">
    <location>
        <begin position="46"/>
        <end position="63"/>
    </location>
</feature>
<evidence type="ECO:0000313" key="7">
    <source>
        <dbReference type="EMBL" id="MXP21782.1"/>
    </source>
</evidence>
<keyword evidence="4 6" id="KW-1133">Transmembrane helix</keyword>
<keyword evidence="2" id="KW-1003">Cell membrane</keyword>
<comment type="caution">
    <text evidence="7">The sequence shown here is derived from an EMBL/GenBank/DDBJ whole genome shotgun (WGS) entry which is preliminary data.</text>
</comment>
<protein>
    <recommendedName>
        <fullName evidence="9">ABC transporter permease</fullName>
    </recommendedName>
</protein>
<evidence type="ECO:0000256" key="2">
    <source>
        <dbReference type="ARBA" id="ARBA00022475"/>
    </source>
</evidence>
<comment type="subcellular location">
    <subcellularLocation>
        <location evidence="1">Cell membrane</location>
        <topology evidence="1">Multi-pass membrane protein</topology>
    </subcellularLocation>
</comment>
<feature type="transmembrane region" description="Helical" evidence="6">
    <location>
        <begin position="94"/>
        <end position="116"/>
    </location>
</feature>
<keyword evidence="8" id="KW-1185">Reference proteome</keyword>
<evidence type="ECO:0008006" key="9">
    <source>
        <dbReference type="Google" id="ProtNLM"/>
    </source>
</evidence>
<feature type="transmembrane region" description="Helical" evidence="6">
    <location>
        <begin position="161"/>
        <end position="183"/>
    </location>
</feature>
<sequence>MKATARQWAPRGRDAYPFALLIVAALALFIIAPLNGAVVGTFNVYNILQVVADYGLVVLALGLTMIVKEYDISTAGIYAVGGVVAVTVGQDSPLLGLAAAIGVGLIAGLVQGGAVAGFAMSSVPVTLGGYITLIGLARVVSNDKVVPYENFDVGARLNAPILEVFSLRSLIVLAAFVIVALLMRQTTLGMELRAVGGDRRGARIAGVRVNMVLLGTLVASGVLSSLGGGLAAYGLSTANPNLGLTPLIFATIAVLLGGVSLSGGRGSAWGMLAGLAAYATVRETLAILGTADWMTNVVTGILLLAVTIATAPDLIRMLVTARSRRRSARGGVTPATQQVPA</sequence>
<evidence type="ECO:0000256" key="6">
    <source>
        <dbReference type="SAM" id="Phobius"/>
    </source>
</evidence>
<feature type="transmembrane region" description="Helical" evidence="6">
    <location>
        <begin position="209"/>
        <end position="236"/>
    </location>
</feature>
<accession>A0A6L7GQ93</accession>
<gene>
    <name evidence="7" type="ORF">GIY30_10520</name>
</gene>
<dbReference type="RefSeq" id="WP_160901930.1">
    <property type="nucleotide sequence ID" value="NZ_CP102850.1"/>
</dbReference>
<reference evidence="7 8" key="1">
    <citation type="submission" date="2019-11" db="EMBL/GenBank/DDBJ databases">
        <title>Gordonia sp. nov., a novel actinobacterium isolated from mangrove soil in Hainan.</title>
        <authorList>
            <person name="Huang X."/>
            <person name="Xie Y."/>
            <person name="Chu X."/>
            <person name="Xiao K."/>
        </authorList>
    </citation>
    <scope>NUCLEOTIDE SEQUENCE [LARGE SCALE GENOMIC DNA]</scope>
    <source>
        <strain evidence="7 8">HNM0687</strain>
    </source>
</reference>